<dbReference type="InterPro" id="IPR013103">
    <property type="entry name" value="RVT_2"/>
</dbReference>
<dbReference type="OrthoDB" id="8188638at2759"/>
<comment type="caution">
    <text evidence="2">The sequence shown here is derived from an EMBL/GenBank/DDBJ whole genome shotgun (WGS) entry which is preliminary data.</text>
</comment>
<evidence type="ECO:0000313" key="2">
    <source>
        <dbReference type="EMBL" id="MBW0526012.1"/>
    </source>
</evidence>
<dbReference type="CDD" id="cd09272">
    <property type="entry name" value="RNase_HI_RT_Ty1"/>
    <property type="match status" value="1"/>
</dbReference>
<dbReference type="SUPFAM" id="SSF56672">
    <property type="entry name" value="DNA/RNA polymerases"/>
    <property type="match status" value="1"/>
</dbReference>
<gene>
    <name evidence="2" type="ORF">O181_065727</name>
</gene>
<evidence type="ECO:0000313" key="3">
    <source>
        <dbReference type="Proteomes" id="UP000765509"/>
    </source>
</evidence>
<dbReference type="EMBL" id="AVOT02032260">
    <property type="protein sequence ID" value="MBW0526012.1"/>
    <property type="molecule type" value="Genomic_DNA"/>
</dbReference>
<reference evidence="2" key="1">
    <citation type="submission" date="2021-03" db="EMBL/GenBank/DDBJ databases">
        <title>Draft genome sequence of rust myrtle Austropuccinia psidii MF-1, a brazilian biotype.</title>
        <authorList>
            <person name="Quecine M.C."/>
            <person name="Pachon D.M.R."/>
            <person name="Bonatelli M.L."/>
            <person name="Correr F.H."/>
            <person name="Franceschini L.M."/>
            <person name="Leite T.F."/>
            <person name="Margarido G.R.A."/>
            <person name="Almeida C.A."/>
            <person name="Ferrarezi J.A."/>
            <person name="Labate C.A."/>
        </authorList>
    </citation>
    <scope>NUCLEOTIDE SEQUENCE</scope>
    <source>
        <strain evidence="2">MF-1</strain>
    </source>
</reference>
<dbReference type="Proteomes" id="UP000765509">
    <property type="component" value="Unassembled WGS sequence"/>
</dbReference>
<dbReference type="Pfam" id="PF07727">
    <property type="entry name" value="RVT_2"/>
    <property type="match status" value="1"/>
</dbReference>
<evidence type="ECO:0000259" key="1">
    <source>
        <dbReference type="Pfam" id="PF07727"/>
    </source>
</evidence>
<keyword evidence="3" id="KW-1185">Reference proteome</keyword>
<dbReference type="AlphaFoldDB" id="A0A9Q3EU14"/>
<accession>A0A9Q3EU14</accession>
<dbReference type="PANTHER" id="PTHR11439">
    <property type="entry name" value="GAG-POL-RELATED RETROTRANSPOSON"/>
    <property type="match status" value="1"/>
</dbReference>
<organism evidence="2 3">
    <name type="scientific">Austropuccinia psidii MF-1</name>
    <dbReference type="NCBI Taxonomy" id="1389203"/>
    <lineage>
        <taxon>Eukaryota</taxon>
        <taxon>Fungi</taxon>
        <taxon>Dikarya</taxon>
        <taxon>Basidiomycota</taxon>
        <taxon>Pucciniomycotina</taxon>
        <taxon>Pucciniomycetes</taxon>
        <taxon>Pucciniales</taxon>
        <taxon>Sphaerophragmiaceae</taxon>
        <taxon>Austropuccinia</taxon>
    </lineage>
</organism>
<sequence length="494" mass="56188">MAQDSQGWVFYDPATGRLIRSASVIFKEDIFPRLGKKGKIDLNLIELNNIFDDRLIREMQEQDKCLHLLNVSSMYCNGAPTTYHEAKKTPQALELMTACKEELMNLKDMDVWEEVEHDSNTKTLGTRWVFALKMDSNGKPIRHKAQLVVQGHRKVRGINFEETFAPTPLFATLRSILAIARNRSWKVNTFDVTSAYLHSKINKAILVRPPPGVTIGENKVLKLKRALYGLKQAGRCWWIHLKNILQEVGFNANENNQRTYTYKHGGEYAVLWIHVDDGVLVASSDIVMEKLKLELATRLKLKWDEGINSIVGIEVKREDSHFKANKPLPNIKLESSPASQIDHDYLSAIGMILYLAQATRPDVMYAVNYLARLAMNAQENHWKALKQLIDYINTTNNQHLKIGGDHTRNTMEVYVDANWGGEGSRSQHGFCILFHGTMVAWNSRQQSCIASSTCQAEYMALSFAEREVLWLVSNVEDVIGQQRPILMSDNKSAI</sequence>
<dbReference type="PANTHER" id="PTHR11439:SF483">
    <property type="entry name" value="PEPTIDE SYNTHASE GLIP-LIKE, PUTATIVE (AFU_ORTHOLOGUE AFUA_3G12920)-RELATED"/>
    <property type="match status" value="1"/>
</dbReference>
<protein>
    <recommendedName>
        <fullName evidence="1">Reverse transcriptase Ty1/copia-type domain-containing protein</fullName>
    </recommendedName>
</protein>
<feature type="domain" description="Reverse transcriptase Ty1/copia-type" evidence="1">
    <location>
        <begin position="110"/>
        <end position="322"/>
    </location>
</feature>
<name>A0A9Q3EU14_9BASI</name>
<proteinExistence type="predicted"/>
<dbReference type="InterPro" id="IPR043502">
    <property type="entry name" value="DNA/RNA_pol_sf"/>
</dbReference>